<keyword evidence="1" id="KW-0812">Transmembrane</keyword>
<evidence type="ECO:0000256" key="1">
    <source>
        <dbReference type="SAM" id="Phobius"/>
    </source>
</evidence>
<gene>
    <name evidence="2" type="ORF">SAMN04488050_10127</name>
</gene>
<proteinExistence type="predicted"/>
<sequence length="68" mass="7574">MAYPSEPPRPDFFSANLVLLFVVIFFVFLLLWIGYGLGPVVIAAVAINHVITVIDHRRNGPRESPPRG</sequence>
<organism evidence="2 3">
    <name type="scientific">Alloyangia pacifica</name>
    <dbReference type="NCBI Taxonomy" id="311180"/>
    <lineage>
        <taxon>Bacteria</taxon>
        <taxon>Pseudomonadati</taxon>
        <taxon>Pseudomonadota</taxon>
        <taxon>Alphaproteobacteria</taxon>
        <taxon>Rhodobacterales</taxon>
        <taxon>Roseobacteraceae</taxon>
        <taxon>Alloyangia</taxon>
    </lineage>
</organism>
<evidence type="ECO:0000313" key="2">
    <source>
        <dbReference type="EMBL" id="SFS30779.1"/>
    </source>
</evidence>
<dbReference type="Proteomes" id="UP000199392">
    <property type="component" value="Unassembled WGS sequence"/>
</dbReference>
<dbReference type="RefSeq" id="WP_092426747.1">
    <property type="nucleotide sequence ID" value="NZ_FNCL01000008.1"/>
</dbReference>
<keyword evidence="1" id="KW-1133">Transmembrane helix</keyword>
<keyword evidence="3" id="KW-1185">Reference proteome</keyword>
<evidence type="ECO:0000313" key="3">
    <source>
        <dbReference type="Proteomes" id="UP000199392"/>
    </source>
</evidence>
<accession>A0A1I6NSF9</accession>
<evidence type="ECO:0008006" key="4">
    <source>
        <dbReference type="Google" id="ProtNLM"/>
    </source>
</evidence>
<dbReference type="AlphaFoldDB" id="A0A1I6NSF9"/>
<feature type="transmembrane region" description="Helical" evidence="1">
    <location>
        <begin position="12"/>
        <end position="31"/>
    </location>
</feature>
<keyword evidence="1" id="KW-0472">Membrane</keyword>
<protein>
    <recommendedName>
        <fullName evidence="4">Histidinol phosphate aminotransferase</fullName>
    </recommendedName>
</protein>
<dbReference type="EMBL" id="FOZW01000001">
    <property type="protein sequence ID" value="SFS30779.1"/>
    <property type="molecule type" value="Genomic_DNA"/>
</dbReference>
<reference evidence="3" key="1">
    <citation type="submission" date="2016-10" db="EMBL/GenBank/DDBJ databases">
        <authorList>
            <person name="Varghese N."/>
            <person name="Submissions S."/>
        </authorList>
    </citation>
    <scope>NUCLEOTIDE SEQUENCE [LARGE SCALE GENOMIC DNA]</scope>
    <source>
        <strain evidence="3">DSM 26894</strain>
    </source>
</reference>
<name>A0A1I6NSF9_9RHOB</name>